<protein>
    <submittedName>
        <fullName evidence="2">Redoxin family protein</fullName>
    </submittedName>
</protein>
<name>A0A5P1REC5_9GAMM</name>
<dbReference type="InterPro" id="IPR036249">
    <property type="entry name" value="Thioredoxin-like_sf"/>
</dbReference>
<accession>A0A5P1REC5</accession>
<dbReference type="InterPro" id="IPR000866">
    <property type="entry name" value="AhpC/TSA"/>
</dbReference>
<dbReference type="Gene3D" id="3.40.30.10">
    <property type="entry name" value="Glutaredoxin"/>
    <property type="match status" value="1"/>
</dbReference>
<dbReference type="EMBL" id="CP043869">
    <property type="protein sequence ID" value="QEQ97631.1"/>
    <property type="molecule type" value="Genomic_DNA"/>
</dbReference>
<proteinExistence type="predicted"/>
<dbReference type="AlphaFoldDB" id="A0A5P1REC5"/>
<dbReference type="PANTHER" id="PTHR42852">
    <property type="entry name" value="THIOL:DISULFIDE INTERCHANGE PROTEIN DSBE"/>
    <property type="match status" value="1"/>
</dbReference>
<dbReference type="Pfam" id="PF00578">
    <property type="entry name" value="AhpC-TSA"/>
    <property type="match status" value="1"/>
</dbReference>
<evidence type="ECO:0000313" key="3">
    <source>
        <dbReference type="Proteomes" id="UP000324760"/>
    </source>
</evidence>
<dbReference type="InterPro" id="IPR050553">
    <property type="entry name" value="Thioredoxin_ResA/DsbE_sf"/>
</dbReference>
<dbReference type="GO" id="GO:0016209">
    <property type="term" value="F:antioxidant activity"/>
    <property type="evidence" value="ECO:0007669"/>
    <property type="project" value="InterPro"/>
</dbReference>
<sequence length="169" mass="19085">MKHIGVAILSRKKRWLIELFIMALLFWAVTAWQQRDLIKPSQVVPSFTLEQLATHTPTPIHMTGQRTLIYFFAPWCSICKLSMNNLNHIDTTNLRVVAVALDYQDEASVAAFVADQEIHVPVLLGTSEVAAAFRINVFPTYYVLDEKGSVDSRSVGYSSEIGMKLRTGW</sequence>
<dbReference type="GO" id="GO:0016491">
    <property type="term" value="F:oxidoreductase activity"/>
    <property type="evidence" value="ECO:0007669"/>
    <property type="project" value="InterPro"/>
</dbReference>
<evidence type="ECO:0000259" key="1">
    <source>
        <dbReference type="PROSITE" id="PS51352"/>
    </source>
</evidence>
<dbReference type="InterPro" id="IPR013766">
    <property type="entry name" value="Thioredoxin_domain"/>
</dbReference>
<feature type="domain" description="Thioredoxin" evidence="1">
    <location>
        <begin position="38"/>
        <end position="169"/>
    </location>
</feature>
<evidence type="ECO:0000313" key="2">
    <source>
        <dbReference type="EMBL" id="QEQ97631.1"/>
    </source>
</evidence>
<dbReference type="PANTHER" id="PTHR42852:SF17">
    <property type="entry name" value="THIOREDOXIN-LIKE PROTEIN HI_1115"/>
    <property type="match status" value="1"/>
</dbReference>
<dbReference type="OrthoDB" id="9799347at2"/>
<keyword evidence="3" id="KW-1185">Reference proteome</keyword>
<dbReference type="Proteomes" id="UP000324760">
    <property type="component" value="Chromosome"/>
</dbReference>
<organism evidence="2 3">
    <name type="scientific">Neptunomonas concharum</name>
    <dbReference type="NCBI Taxonomy" id="1031538"/>
    <lineage>
        <taxon>Bacteria</taxon>
        <taxon>Pseudomonadati</taxon>
        <taxon>Pseudomonadota</taxon>
        <taxon>Gammaproteobacteria</taxon>
        <taxon>Oceanospirillales</taxon>
        <taxon>Oceanospirillaceae</taxon>
        <taxon>Neptunomonas</taxon>
    </lineage>
</organism>
<dbReference type="KEGG" id="ncu:F0U83_13375"/>
<reference evidence="2 3" key="1">
    <citation type="journal article" date="2019" name="Biochem. Eng. J.">
        <title>Metabolic engineering of the marine bacteria Neptunomonas concharum for the production of acetoin and meso-2,3-butanediol from acetate.</title>
        <authorList>
            <person name="Li W."/>
            <person name="Pu N."/>
            <person name="Liu C.-X."/>
            <person name="Yuan Q.-P."/>
            <person name="Li Z.-J."/>
        </authorList>
    </citation>
    <scope>NUCLEOTIDE SEQUENCE [LARGE SCALE GENOMIC DNA]</scope>
    <source>
        <strain evidence="2 3">JCM17730</strain>
    </source>
</reference>
<dbReference type="PROSITE" id="PS51352">
    <property type="entry name" value="THIOREDOXIN_2"/>
    <property type="match status" value="1"/>
</dbReference>
<dbReference type="SUPFAM" id="SSF52833">
    <property type="entry name" value="Thioredoxin-like"/>
    <property type="match status" value="1"/>
</dbReference>
<gene>
    <name evidence="2" type="ORF">F0U83_13375</name>
</gene>